<accession>A0A8T3BN65</accession>
<proteinExistence type="predicted"/>
<comment type="caution">
    <text evidence="1">The sequence shown here is derived from an EMBL/GenBank/DDBJ whole genome shotgun (WGS) entry which is preliminary data.</text>
</comment>
<evidence type="ECO:0000313" key="1">
    <source>
        <dbReference type="EMBL" id="KAI0515918.1"/>
    </source>
</evidence>
<organism evidence="1 2">
    <name type="scientific">Dendrobium nobile</name>
    <name type="common">Orchid</name>
    <dbReference type="NCBI Taxonomy" id="94219"/>
    <lineage>
        <taxon>Eukaryota</taxon>
        <taxon>Viridiplantae</taxon>
        <taxon>Streptophyta</taxon>
        <taxon>Embryophyta</taxon>
        <taxon>Tracheophyta</taxon>
        <taxon>Spermatophyta</taxon>
        <taxon>Magnoliopsida</taxon>
        <taxon>Liliopsida</taxon>
        <taxon>Asparagales</taxon>
        <taxon>Orchidaceae</taxon>
        <taxon>Epidendroideae</taxon>
        <taxon>Malaxideae</taxon>
        <taxon>Dendrobiinae</taxon>
        <taxon>Dendrobium</taxon>
    </lineage>
</organism>
<protein>
    <submittedName>
        <fullName evidence="1">Uncharacterized protein</fullName>
    </submittedName>
</protein>
<dbReference type="SMR" id="A0A8T3BN65"/>
<sequence>MMQIILVLFLYGLSVWKILFIKNVVDKESSSSPCRDGINGWEGIVDPLL</sequence>
<evidence type="ECO:0000313" key="2">
    <source>
        <dbReference type="Proteomes" id="UP000829196"/>
    </source>
</evidence>
<reference evidence="1" key="1">
    <citation type="journal article" date="2022" name="Front. Genet.">
        <title>Chromosome-Scale Assembly of the Dendrobium nobile Genome Provides Insights Into the Molecular Mechanism of the Biosynthesis of the Medicinal Active Ingredient of Dendrobium.</title>
        <authorList>
            <person name="Xu Q."/>
            <person name="Niu S.-C."/>
            <person name="Li K.-L."/>
            <person name="Zheng P.-J."/>
            <person name="Zhang X.-J."/>
            <person name="Jia Y."/>
            <person name="Liu Y."/>
            <person name="Niu Y.-X."/>
            <person name="Yu L.-H."/>
            <person name="Chen D.-F."/>
            <person name="Zhang G.-Q."/>
        </authorList>
    </citation>
    <scope>NUCLEOTIDE SEQUENCE</scope>
    <source>
        <tissue evidence="1">Leaf</tissue>
    </source>
</reference>
<keyword evidence="2" id="KW-1185">Reference proteome</keyword>
<name>A0A8T3BN65_DENNO</name>
<dbReference type="AlphaFoldDB" id="A0A8T3BN65"/>
<dbReference type="Proteomes" id="UP000829196">
    <property type="component" value="Unassembled WGS sequence"/>
</dbReference>
<dbReference type="EMBL" id="JAGYWB010000007">
    <property type="protein sequence ID" value="KAI0515918.1"/>
    <property type="molecule type" value="Genomic_DNA"/>
</dbReference>
<gene>
    <name evidence="1" type="ORF">KFK09_008588</name>
</gene>